<keyword evidence="4" id="KW-1185">Reference proteome</keyword>
<feature type="region of interest" description="Disordered" evidence="1">
    <location>
        <begin position="101"/>
        <end position="129"/>
    </location>
</feature>
<feature type="compositionally biased region" description="Acidic residues" evidence="1">
    <location>
        <begin position="101"/>
        <end position="114"/>
    </location>
</feature>
<evidence type="ECO:0000313" key="3">
    <source>
        <dbReference type="EMBL" id="KAK3395599.1"/>
    </source>
</evidence>
<dbReference type="AlphaFoldDB" id="A0AAE0P961"/>
<dbReference type="Proteomes" id="UP001281003">
    <property type="component" value="Unassembled WGS sequence"/>
</dbReference>
<evidence type="ECO:0008006" key="5">
    <source>
        <dbReference type="Google" id="ProtNLM"/>
    </source>
</evidence>
<reference evidence="3" key="2">
    <citation type="submission" date="2023-07" db="EMBL/GenBank/DDBJ databases">
        <authorList>
            <consortium name="Lawrence Berkeley National Laboratory"/>
            <person name="Haridas S."/>
            <person name="Hensen N."/>
            <person name="Bonometti L."/>
            <person name="Westerberg I."/>
            <person name="Brannstrom I.O."/>
            <person name="Guillou S."/>
            <person name="Cros-Aarteil S."/>
            <person name="Calhoun S."/>
            <person name="Kuo A."/>
            <person name="Mondo S."/>
            <person name="Pangilinan J."/>
            <person name="Riley R."/>
            <person name="LaButti K."/>
            <person name="Andreopoulos B."/>
            <person name="Lipzen A."/>
            <person name="Chen C."/>
            <person name="Yanf M."/>
            <person name="Daum C."/>
            <person name="Ng V."/>
            <person name="Clum A."/>
            <person name="Steindorff A."/>
            <person name="Ohm R."/>
            <person name="Martin F."/>
            <person name="Silar P."/>
            <person name="Natvig D."/>
            <person name="Lalanne C."/>
            <person name="Gautier V."/>
            <person name="Ament-velasquez S.L."/>
            <person name="Kruys A."/>
            <person name="Hutchinson M.I."/>
            <person name="Powell A.J."/>
            <person name="Barry K."/>
            <person name="Miller A.N."/>
            <person name="Grigoriev I.V."/>
            <person name="Debuchy R."/>
            <person name="Gladieux P."/>
            <person name="Thoren M.H."/>
            <person name="Johannesson H."/>
        </authorList>
    </citation>
    <scope>NUCLEOTIDE SEQUENCE</scope>
    <source>
        <strain evidence="3">FGSC 1904</strain>
    </source>
</reference>
<dbReference type="PANTHER" id="PTHR38646">
    <property type="entry name" value="YALI0F00814P"/>
    <property type="match status" value="1"/>
</dbReference>
<keyword evidence="2" id="KW-0472">Membrane</keyword>
<evidence type="ECO:0000313" key="4">
    <source>
        <dbReference type="Proteomes" id="UP001281003"/>
    </source>
</evidence>
<protein>
    <recommendedName>
        <fullName evidence="5">DUF202 domain-containing protein</fullName>
    </recommendedName>
</protein>
<gene>
    <name evidence="3" type="ORF">B0T20DRAFT_381970</name>
</gene>
<name>A0AAE0P961_SORBR</name>
<comment type="caution">
    <text evidence="3">The sequence shown here is derived from an EMBL/GenBank/DDBJ whole genome shotgun (WGS) entry which is preliminary data.</text>
</comment>
<keyword evidence="2" id="KW-1133">Transmembrane helix</keyword>
<sequence>MASILEALQPYPEDRLHLRLHRARSVVLTSQELVEIRAAQRTFEGAYMRTALSQFSFALIILKIFTSEFYPIGALFAVYGAAVILVAIYRRYEGNRQFFDQEEEEDLDENDGDDNDRNGVATGFDAGQQGLGQGQVRAADGLGQQQGGGGMGGEPRRTLERRRTIVVVKKKFRTSANSVALLTGLSFAAYVALMVLLWDLSK</sequence>
<evidence type="ECO:0000256" key="2">
    <source>
        <dbReference type="SAM" id="Phobius"/>
    </source>
</evidence>
<dbReference type="EMBL" id="JAUTDP010000010">
    <property type="protein sequence ID" value="KAK3395599.1"/>
    <property type="molecule type" value="Genomic_DNA"/>
</dbReference>
<reference evidence="3" key="1">
    <citation type="journal article" date="2023" name="Mol. Phylogenet. Evol.">
        <title>Genome-scale phylogeny and comparative genomics of the fungal order Sordariales.</title>
        <authorList>
            <person name="Hensen N."/>
            <person name="Bonometti L."/>
            <person name="Westerberg I."/>
            <person name="Brannstrom I.O."/>
            <person name="Guillou S."/>
            <person name="Cros-Aarteil S."/>
            <person name="Calhoun S."/>
            <person name="Haridas S."/>
            <person name="Kuo A."/>
            <person name="Mondo S."/>
            <person name="Pangilinan J."/>
            <person name="Riley R."/>
            <person name="LaButti K."/>
            <person name="Andreopoulos B."/>
            <person name="Lipzen A."/>
            <person name="Chen C."/>
            <person name="Yan M."/>
            <person name="Daum C."/>
            <person name="Ng V."/>
            <person name="Clum A."/>
            <person name="Steindorff A."/>
            <person name="Ohm R.A."/>
            <person name="Martin F."/>
            <person name="Silar P."/>
            <person name="Natvig D.O."/>
            <person name="Lalanne C."/>
            <person name="Gautier V."/>
            <person name="Ament-Velasquez S.L."/>
            <person name="Kruys A."/>
            <person name="Hutchinson M.I."/>
            <person name="Powell A.J."/>
            <person name="Barry K."/>
            <person name="Miller A.N."/>
            <person name="Grigoriev I.V."/>
            <person name="Debuchy R."/>
            <person name="Gladieux P."/>
            <person name="Hiltunen Thoren M."/>
            <person name="Johannesson H."/>
        </authorList>
    </citation>
    <scope>NUCLEOTIDE SEQUENCE</scope>
    <source>
        <strain evidence="3">FGSC 1904</strain>
    </source>
</reference>
<organism evidence="3 4">
    <name type="scientific">Sordaria brevicollis</name>
    <dbReference type="NCBI Taxonomy" id="83679"/>
    <lineage>
        <taxon>Eukaryota</taxon>
        <taxon>Fungi</taxon>
        <taxon>Dikarya</taxon>
        <taxon>Ascomycota</taxon>
        <taxon>Pezizomycotina</taxon>
        <taxon>Sordariomycetes</taxon>
        <taxon>Sordariomycetidae</taxon>
        <taxon>Sordariales</taxon>
        <taxon>Sordariaceae</taxon>
        <taxon>Sordaria</taxon>
    </lineage>
</organism>
<accession>A0AAE0P961</accession>
<proteinExistence type="predicted"/>
<dbReference type="PANTHER" id="PTHR38646:SF1">
    <property type="entry name" value="DUF202 DOMAIN-CONTAINING PROTEIN"/>
    <property type="match status" value="1"/>
</dbReference>
<feature type="transmembrane region" description="Helical" evidence="2">
    <location>
        <begin position="179"/>
        <end position="198"/>
    </location>
</feature>
<keyword evidence="2" id="KW-0812">Transmembrane</keyword>
<evidence type="ECO:0000256" key="1">
    <source>
        <dbReference type="SAM" id="MobiDB-lite"/>
    </source>
</evidence>
<feature type="transmembrane region" description="Helical" evidence="2">
    <location>
        <begin position="71"/>
        <end position="89"/>
    </location>
</feature>